<comment type="caution">
    <text evidence="2">The sequence shown here is derived from an EMBL/GenBank/DDBJ whole genome shotgun (WGS) entry which is preliminary data.</text>
</comment>
<dbReference type="EMBL" id="MU150292">
    <property type="protein sequence ID" value="KAF9460886.1"/>
    <property type="molecule type" value="Genomic_DNA"/>
</dbReference>
<feature type="compositionally biased region" description="Polar residues" evidence="1">
    <location>
        <begin position="48"/>
        <end position="57"/>
    </location>
</feature>
<name>A0A9P5Y3M0_9AGAR</name>
<sequence>MDFLRHNLKSEEHTGQSGQDKNLFDKIGGKFLSQIQPSQVSPKPESLLGTSGDSLDYTSIPPPPTPMREDVNFIGKLSSVVGGDYCDVSVLVPPPTTKVEGLWEKFGNTLRHPSTPKSAPEPPKPEGLFGKIGEALGVKKPVHGPPKGEGLLEKINDGIEGKHEELAKPRILVGKIDQALGGGAVLEKNEGLAIDLFQERVLRQRLQDNESALEQLKDKGIADGIKHGFKYATGFDLPGTKH</sequence>
<feature type="compositionally biased region" description="Basic and acidic residues" evidence="1">
    <location>
        <begin position="1"/>
        <end position="14"/>
    </location>
</feature>
<evidence type="ECO:0000256" key="1">
    <source>
        <dbReference type="SAM" id="MobiDB-lite"/>
    </source>
</evidence>
<organism evidence="2 3">
    <name type="scientific">Collybia nuda</name>
    <dbReference type="NCBI Taxonomy" id="64659"/>
    <lineage>
        <taxon>Eukaryota</taxon>
        <taxon>Fungi</taxon>
        <taxon>Dikarya</taxon>
        <taxon>Basidiomycota</taxon>
        <taxon>Agaricomycotina</taxon>
        <taxon>Agaricomycetes</taxon>
        <taxon>Agaricomycetidae</taxon>
        <taxon>Agaricales</taxon>
        <taxon>Tricholomatineae</taxon>
        <taxon>Clitocybaceae</taxon>
        <taxon>Collybia</taxon>
    </lineage>
</organism>
<feature type="region of interest" description="Disordered" evidence="1">
    <location>
        <begin position="1"/>
        <end position="66"/>
    </location>
</feature>
<accession>A0A9P5Y3M0</accession>
<dbReference type="OrthoDB" id="3050608at2759"/>
<protein>
    <submittedName>
        <fullName evidence="2">Uncharacterized protein</fullName>
    </submittedName>
</protein>
<evidence type="ECO:0000313" key="2">
    <source>
        <dbReference type="EMBL" id="KAF9460886.1"/>
    </source>
</evidence>
<keyword evidence="3" id="KW-1185">Reference proteome</keyword>
<proteinExistence type="predicted"/>
<dbReference type="AlphaFoldDB" id="A0A9P5Y3M0"/>
<evidence type="ECO:0000313" key="3">
    <source>
        <dbReference type="Proteomes" id="UP000807353"/>
    </source>
</evidence>
<reference evidence="2" key="1">
    <citation type="submission" date="2020-11" db="EMBL/GenBank/DDBJ databases">
        <authorList>
            <consortium name="DOE Joint Genome Institute"/>
            <person name="Ahrendt S."/>
            <person name="Riley R."/>
            <person name="Andreopoulos W."/>
            <person name="Labutti K."/>
            <person name="Pangilinan J."/>
            <person name="Ruiz-Duenas F.J."/>
            <person name="Barrasa J.M."/>
            <person name="Sanchez-Garcia M."/>
            <person name="Camarero S."/>
            <person name="Miyauchi S."/>
            <person name="Serrano A."/>
            <person name="Linde D."/>
            <person name="Babiker R."/>
            <person name="Drula E."/>
            <person name="Ayuso-Fernandez I."/>
            <person name="Pacheco R."/>
            <person name="Padilla G."/>
            <person name="Ferreira P."/>
            <person name="Barriuso J."/>
            <person name="Kellner H."/>
            <person name="Castanera R."/>
            <person name="Alfaro M."/>
            <person name="Ramirez L."/>
            <person name="Pisabarro A.G."/>
            <person name="Kuo A."/>
            <person name="Tritt A."/>
            <person name="Lipzen A."/>
            <person name="He G."/>
            <person name="Yan M."/>
            <person name="Ng V."/>
            <person name="Cullen D."/>
            <person name="Martin F."/>
            <person name="Rosso M.-N."/>
            <person name="Henrissat B."/>
            <person name="Hibbett D."/>
            <person name="Martinez A.T."/>
            <person name="Grigoriev I.V."/>
        </authorList>
    </citation>
    <scope>NUCLEOTIDE SEQUENCE</scope>
    <source>
        <strain evidence="2">CBS 247.69</strain>
    </source>
</reference>
<dbReference type="Proteomes" id="UP000807353">
    <property type="component" value="Unassembled WGS sequence"/>
</dbReference>
<gene>
    <name evidence="2" type="ORF">BDZ94DRAFT_1168771</name>
</gene>